<dbReference type="InterPro" id="IPR050645">
    <property type="entry name" value="Histidine_acid_phosphatase"/>
</dbReference>
<sequence length="392" mass="44933">MTLDLKKLTLLVCLIVAIILGVTGVYKYGPSSLVEQDAAVTESGRFADPSLKYVAVIFRHGDRTPVFSYKTDINANAFPEEKGDLTKKGKQHMYQKGKFFRRLYNGFISDLYLDSEIIIKTTKMKRTFMSAALVLAGMYPPKDYQKWSELETVWQPIPISNDSPENISLYDSKKTCPSLYKEVQKVFPKLKSRENEPQISELLSYLSEKCGKQITTENLPLLYDLFLSQMANGLQLPEWIKPNHIQTIESIVSSKEILRFIYLNKKIQTLYIAPLLKEISLNMELRSNDSNLKSTRKMHLYSGHDNTVMTASGYLHSDIIGSVYFGASLHFHLYFDNTNGYTIKLFYYGRWDDEKGEEVPIPSCGNPCKLQDFTTFINEIFSPEWGKECQDV</sequence>
<dbReference type="OrthoDB" id="258392at2759"/>
<comment type="similarity">
    <text evidence="2">Belongs to the histidine acid phosphatase family.</text>
</comment>
<dbReference type="EC" id="3.1.3.2" evidence="3"/>
<evidence type="ECO:0000313" key="8">
    <source>
        <dbReference type="Proteomes" id="UP000694846"/>
    </source>
</evidence>
<evidence type="ECO:0000313" key="9">
    <source>
        <dbReference type="RefSeq" id="XP_025407953.1"/>
    </source>
</evidence>
<dbReference type="RefSeq" id="XP_025407953.1">
    <property type="nucleotide sequence ID" value="XM_025552168.1"/>
</dbReference>
<reference evidence="9" key="1">
    <citation type="submission" date="2025-08" db="UniProtKB">
        <authorList>
            <consortium name="RefSeq"/>
        </authorList>
    </citation>
    <scope>IDENTIFICATION</scope>
    <source>
        <tissue evidence="9">Whole body</tissue>
    </source>
</reference>
<organism evidence="8 9">
    <name type="scientific">Sipha flava</name>
    <name type="common">yellow sugarcane aphid</name>
    <dbReference type="NCBI Taxonomy" id="143950"/>
    <lineage>
        <taxon>Eukaryota</taxon>
        <taxon>Metazoa</taxon>
        <taxon>Ecdysozoa</taxon>
        <taxon>Arthropoda</taxon>
        <taxon>Hexapoda</taxon>
        <taxon>Insecta</taxon>
        <taxon>Pterygota</taxon>
        <taxon>Neoptera</taxon>
        <taxon>Paraneoptera</taxon>
        <taxon>Hemiptera</taxon>
        <taxon>Sternorrhyncha</taxon>
        <taxon>Aphidomorpha</taxon>
        <taxon>Aphidoidea</taxon>
        <taxon>Aphididae</taxon>
        <taxon>Sipha</taxon>
    </lineage>
</organism>
<dbReference type="CDD" id="cd07061">
    <property type="entry name" value="HP_HAP_like"/>
    <property type="match status" value="1"/>
</dbReference>
<comment type="catalytic activity">
    <reaction evidence="1">
        <text>a phosphate monoester + H2O = an alcohol + phosphate</text>
        <dbReference type="Rhea" id="RHEA:15017"/>
        <dbReference type="ChEBI" id="CHEBI:15377"/>
        <dbReference type="ChEBI" id="CHEBI:30879"/>
        <dbReference type="ChEBI" id="CHEBI:43474"/>
        <dbReference type="ChEBI" id="CHEBI:67140"/>
        <dbReference type="EC" id="3.1.3.2"/>
    </reaction>
</comment>
<dbReference type="InterPro" id="IPR029033">
    <property type="entry name" value="His_PPase_superfam"/>
</dbReference>
<keyword evidence="6" id="KW-1015">Disulfide bond</keyword>
<dbReference type="GO" id="GO:0003993">
    <property type="term" value="F:acid phosphatase activity"/>
    <property type="evidence" value="ECO:0007669"/>
    <property type="project" value="UniProtKB-EC"/>
</dbReference>
<dbReference type="PANTHER" id="PTHR11567">
    <property type="entry name" value="ACID PHOSPHATASE-RELATED"/>
    <property type="match status" value="1"/>
</dbReference>
<dbReference type="AlphaFoldDB" id="A0A8B8FAX1"/>
<name>A0A8B8FAX1_9HEMI</name>
<dbReference type="PANTHER" id="PTHR11567:SF211">
    <property type="entry name" value="PROSTATIC ACID PHOSPHATASE"/>
    <property type="match status" value="1"/>
</dbReference>
<keyword evidence="8" id="KW-1185">Reference proteome</keyword>
<dbReference type="SUPFAM" id="SSF53254">
    <property type="entry name" value="Phosphoglycerate mutase-like"/>
    <property type="match status" value="1"/>
</dbReference>
<keyword evidence="7" id="KW-0325">Glycoprotein</keyword>
<keyword evidence="4" id="KW-0732">Signal</keyword>
<evidence type="ECO:0000256" key="1">
    <source>
        <dbReference type="ARBA" id="ARBA00000032"/>
    </source>
</evidence>
<dbReference type="InterPro" id="IPR033379">
    <property type="entry name" value="Acid_Pase_AS"/>
</dbReference>
<protein>
    <recommendedName>
        <fullName evidence="3">acid phosphatase</fullName>
        <ecNumber evidence="3">3.1.3.2</ecNumber>
    </recommendedName>
</protein>
<evidence type="ECO:0000256" key="2">
    <source>
        <dbReference type="ARBA" id="ARBA00005375"/>
    </source>
</evidence>
<dbReference type="Gene3D" id="3.40.50.1240">
    <property type="entry name" value="Phosphoglycerate mutase-like"/>
    <property type="match status" value="1"/>
</dbReference>
<evidence type="ECO:0000256" key="4">
    <source>
        <dbReference type="ARBA" id="ARBA00022729"/>
    </source>
</evidence>
<gene>
    <name evidence="9" type="primary">LOC112681845</name>
</gene>
<dbReference type="InterPro" id="IPR000560">
    <property type="entry name" value="His_Pase_clade-2"/>
</dbReference>
<dbReference type="PROSITE" id="PS00616">
    <property type="entry name" value="HIS_ACID_PHOSPHAT_1"/>
    <property type="match status" value="1"/>
</dbReference>
<dbReference type="GeneID" id="112681845"/>
<proteinExistence type="inferred from homology"/>
<dbReference type="Proteomes" id="UP000694846">
    <property type="component" value="Unplaced"/>
</dbReference>
<evidence type="ECO:0000256" key="3">
    <source>
        <dbReference type="ARBA" id="ARBA00012646"/>
    </source>
</evidence>
<evidence type="ECO:0000256" key="7">
    <source>
        <dbReference type="ARBA" id="ARBA00023180"/>
    </source>
</evidence>
<keyword evidence="5" id="KW-0378">Hydrolase</keyword>
<dbReference type="Pfam" id="PF00328">
    <property type="entry name" value="His_Phos_2"/>
    <property type="match status" value="1"/>
</dbReference>
<evidence type="ECO:0000256" key="6">
    <source>
        <dbReference type="ARBA" id="ARBA00023157"/>
    </source>
</evidence>
<evidence type="ECO:0000256" key="5">
    <source>
        <dbReference type="ARBA" id="ARBA00022801"/>
    </source>
</evidence>
<accession>A0A8B8FAX1</accession>